<dbReference type="Pfam" id="PF01841">
    <property type="entry name" value="Transglut_core"/>
    <property type="match status" value="1"/>
</dbReference>
<dbReference type="PANTHER" id="PTHR33490">
    <property type="entry name" value="BLR5614 PROTEIN-RELATED"/>
    <property type="match status" value="1"/>
</dbReference>
<dbReference type="Gene3D" id="3.10.620.30">
    <property type="match status" value="1"/>
</dbReference>
<dbReference type="SUPFAM" id="SSF54001">
    <property type="entry name" value="Cysteine proteinases"/>
    <property type="match status" value="1"/>
</dbReference>
<organism evidence="2">
    <name type="scientific">marine sediment metagenome</name>
    <dbReference type="NCBI Taxonomy" id="412755"/>
    <lineage>
        <taxon>unclassified sequences</taxon>
        <taxon>metagenomes</taxon>
        <taxon>ecological metagenomes</taxon>
    </lineage>
</organism>
<protein>
    <recommendedName>
        <fullName evidence="1">Transglutaminase-like domain-containing protein</fullName>
    </recommendedName>
</protein>
<feature type="domain" description="Transglutaminase-like" evidence="1">
    <location>
        <begin position="72"/>
        <end position="145"/>
    </location>
</feature>
<dbReference type="InterPro" id="IPR038765">
    <property type="entry name" value="Papain-like_cys_pep_sf"/>
</dbReference>
<gene>
    <name evidence="2" type="ORF">LCGC14_1083550</name>
</gene>
<proteinExistence type="predicted"/>
<name>A0A0F9MEP3_9ZZZZ</name>
<accession>A0A0F9MEP3</accession>
<sequence length="225" mass="26045">MVLMTMEEYLQPSEFFDIDNSIVIEKAKEITTGLKTEKKKAIALFYWVRNEIRYNMRLFIPKIKKNFIASNVIQERQGFCVSKSILLSTLARSVGIPARIHLVDLINHKISQKVIDLMGGTKVMYYHGYSEFYLNGKWVKLTPSFDEETAIRGGFLPMCEFDGENDAVFPPYGHDGLRFGEYILDRGIHAELPLDDIDKVFQKKYGMYQRIVKNTTQPNTKKDLI</sequence>
<evidence type="ECO:0000259" key="1">
    <source>
        <dbReference type="SMART" id="SM00460"/>
    </source>
</evidence>
<dbReference type="InterPro" id="IPR002931">
    <property type="entry name" value="Transglutaminase-like"/>
</dbReference>
<dbReference type="AlphaFoldDB" id="A0A0F9MEP3"/>
<comment type="caution">
    <text evidence="2">The sequence shown here is derived from an EMBL/GenBank/DDBJ whole genome shotgun (WGS) entry which is preliminary data.</text>
</comment>
<dbReference type="EMBL" id="LAZR01004759">
    <property type="protein sequence ID" value="KKN05815.1"/>
    <property type="molecule type" value="Genomic_DNA"/>
</dbReference>
<dbReference type="SMART" id="SM00460">
    <property type="entry name" value="TGc"/>
    <property type="match status" value="1"/>
</dbReference>
<dbReference type="PANTHER" id="PTHR33490:SF3">
    <property type="entry name" value="CONSERVED INTEGRAL MEMBRANE PROTEIN"/>
    <property type="match status" value="1"/>
</dbReference>
<reference evidence="2" key="1">
    <citation type="journal article" date="2015" name="Nature">
        <title>Complex archaea that bridge the gap between prokaryotes and eukaryotes.</title>
        <authorList>
            <person name="Spang A."/>
            <person name="Saw J.H."/>
            <person name="Jorgensen S.L."/>
            <person name="Zaremba-Niedzwiedzka K."/>
            <person name="Martijn J."/>
            <person name="Lind A.E."/>
            <person name="van Eijk R."/>
            <person name="Schleper C."/>
            <person name="Guy L."/>
            <person name="Ettema T.J."/>
        </authorList>
    </citation>
    <scope>NUCLEOTIDE SEQUENCE</scope>
</reference>
<evidence type="ECO:0000313" key="2">
    <source>
        <dbReference type="EMBL" id="KKN05815.1"/>
    </source>
</evidence>